<evidence type="ECO:0000313" key="10">
    <source>
        <dbReference type="Proteomes" id="UP001196509"/>
    </source>
</evidence>
<dbReference type="Gene3D" id="3.40.50.150">
    <property type="entry name" value="Vaccinia Virus protein VP39"/>
    <property type="match status" value="1"/>
</dbReference>
<feature type="binding site" evidence="7">
    <location>
        <begin position="244"/>
        <end position="245"/>
    </location>
    <ligand>
        <name>S-adenosyl-L-methionine</name>
        <dbReference type="ChEBI" id="CHEBI:59789"/>
    </ligand>
</feature>
<dbReference type="GO" id="GO:0008610">
    <property type="term" value="P:lipid biosynthetic process"/>
    <property type="evidence" value="ECO:0007669"/>
    <property type="project" value="InterPro"/>
</dbReference>
<proteinExistence type="inferred from homology"/>
<sequence>MSADKKAAAMIRTVADTLQPQFGIRLWNGEIIGPTDGPLLAVNDPMAIRKVALRPKLDSIVELWISGQVDIENGTIFDLAEKGLNTRLKRGIKDLPKWQLLKNVPSILVGRNEADSGLAGERPFDFGSDKQAIGHHYDVSNDFYRLFLDENMVYTCAYFKDWSNSLDTAQVDKLDHVCRKLRLQPGEKLLDIGCGWGSLLIHAVENYGVTGHGITLSEAQIDLARKRVADRGLSDRITIELTSYEDVRDTFDKVSSIGMFEHVGSANYDKYFHSVWRLLKPGGLYMHHAISRRAKRSKKAFRRKSAEHLALVKYIFPGGELDHLGMSIENLEGHGFEVHDVENLREHYGRTCRLWADRLHARFDEAVADVGAPKARLWLLYLTGCALAFERGTVQINQTLARKRARGSAPSGLPPTREDLYRLT</sequence>
<dbReference type="InterPro" id="IPR029063">
    <property type="entry name" value="SAM-dependent_MTases_sf"/>
</dbReference>
<feature type="binding site" evidence="7">
    <location>
        <begin position="215"/>
        <end position="220"/>
    </location>
    <ligand>
        <name>S-adenosyl-L-methionine</name>
        <dbReference type="ChEBI" id="CHEBI:59789"/>
    </ligand>
</feature>
<dbReference type="PIRSF" id="PIRSF003085">
    <property type="entry name" value="CMAS"/>
    <property type="match status" value="1"/>
</dbReference>
<comment type="similarity">
    <text evidence="1">Belongs to the CFA/CMAS family.</text>
</comment>
<dbReference type="Proteomes" id="UP001196509">
    <property type="component" value="Unassembled WGS sequence"/>
</dbReference>
<dbReference type="GO" id="GO:0008168">
    <property type="term" value="F:methyltransferase activity"/>
    <property type="evidence" value="ECO:0007669"/>
    <property type="project" value="UniProtKB-KW"/>
</dbReference>
<feature type="binding site" evidence="7">
    <location>
        <begin position="154"/>
        <end position="155"/>
    </location>
    <ligand>
        <name>S-adenosyl-L-methionine</name>
        <dbReference type="ChEBI" id="CHEBI:59789"/>
    </ligand>
</feature>
<dbReference type="EMBL" id="JAICBX010000002">
    <property type="protein sequence ID" value="MBW8638383.1"/>
    <property type="molecule type" value="Genomic_DNA"/>
</dbReference>
<feature type="binding site" evidence="7">
    <location>
        <begin position="189"/>
        <end position="197"/>
    </location>
    <ligand>
        <name>S-adenosyl-L-methionine</name>
        <dbReference type="ChEBI" id="CHEBI:59789"/>
    </ligand>
</feature>
<evidence type="ECO:0000256" key="2">
    <source>
        <dbReference type="ARBA" id="ARBA00022603"/>
    </source>
</evidence>
<dbReference type="GO" id="GO:0032259">
    <property type="term" value="P:methylation"/>
    <property type="evidence" value="ECO:0007669"/>
    <property type="project" value="UniProtKB-KW"/>
</dbReference>
<evidence type="ECO:0000256" key="5">
    <source>
        <dbReference type="ARBA" id="ARBA00023098"/>
    </source>
</evidence>
<keyword evidence="5" id="KW-0443">Lipid metabolism</keyword>
<keyword evidence="2" id="KW-0489">Methyltransferase</keyword>
<dbReference type="Pfam" id="PF02353">
    <property type="entry name" value="CMAS"/>
    <property type="match status" value="1"/>
</dbReference>
<evidence type="ECO:0000256" key="8">
    <source>
        <dbReference type="SAM" id="MobiDB-lite"/>
    </source>
</evidence>
<feature type="region of interest" description="Disordered" evidence="8">
    <location>
        <begin position="404"/>
        <end position="424"/>
    </location>
</feature>
<gene>
    <name evidence="9" type="ORF">K1W69_14395</name>
</gene>
<comment type="caution">
    <text evidence="9">The sequence shown here is derived from an EMBL/GenBank/DDBJ whole genome shotgun (WGS) entry which is preliminary data.</text>
</comment>
<organism evidence="9 10">
    <name type="scientific">Flavimaribacter sediminis</name>
    <dbReference type="NCBI Taxonomy" id="2865987"/>
    <lineage>
        <taxon>Bacteria</taxon>
        <taxon>Pseudomonadati</taxon>
        <taxon>Pseudomonadota</taxon>
        <taxon>Alphaproteobacteria</taxon>
        <taxon>Hyphomicrobiales</taxon>
        <taxon>Rhizobiaceae</taxon>
        <taxon>Flavimaribacter</taxon>
    </lineage>
</organism>
<feature type="active site" evidence="6">
    <location>
        <position position="385"/>
    </location>
</feature>
<dbReference type="RefSeq" id="WP_220229009.1">
    <property type="nucleotide sequence ID" value="NZ_JAICBX010000002.1"/>
</dbReference>
<evidence type="ECO:0000256" key="3">
    <source>
        <dbReference type="ARBA" id="ARBA00022679"/>
    </source>
</evidence>
<dbReference type="CDD" id="cd02440">
    <property type="entry name" value="AdoMet_MTases"/>
    <property type="match status" value="1"/>
</dbReference>
<dbReference type="AlphaFoldDB" id="A0AAE2ZQ19"/>
<accession>A0AAE2ZQ19</accession>
<dbReference type="SUPFAM" id="SSF53335">
    <property type="entry name" value="S-adenosyl-L-methionine-dependent methyltransferases"/>
    <property type="match status" value="1"/>
</dbReference>
<dbReference type="PANTHER" id="PTHR43667">
    <property type="entry name" value="CYCLOPROPANE-FATTY-ACYL-PHOSPHOLIPID SYNTHASE"/>
    <property type="match status" value="1"/>
</dbReference>
<evidence type="ECO:0000256" key="6">
    <source>
        <dbReference type="PIRSR" id="PIRSR003085-1"/>
    </source>
</evidence>
<keyword evidence="10" id="KW-1185">Reference proteome</keyword>
<evidence type="ECO:0000256" key="4">
    <source>
        <dbReference type="ARBA" id="ARBA00022691"/>
    </source>
</evidence>
<keyword evidence="4" id="KW-0949">S-adenosyl-L-methionine</keyword>
<keyword evidence="3" id="KW-0808">Transferase</keyword>
<name>A0AAE2ZQ19_9HYPH</name>
<reference evidence="9" key="1">
    <citation type="submission" date="2021-08" db="EMBL/GenBank/DDBJ databases">
        <title>Hoeflea bacterium WL0058 sp. nov., isolated from the sediment.</title>
        <authorList>
            <person name="Wang L."/>
            <person name="Zhang D."/>
        </authorList>
    </citation>
    <scope>NUCLEOTIDE SEQUENCE</scope>
    <source>
        <strain evidence="9">WL0058</strain>
    </source>
</reference>
<evidence type="ECO:0000313" key="9">
    <source>
        <dbReference type="EMBL" id="MBW8638383.1"/>
    </source>
</evidence>
<dbReference type="PANTHER" id="PTHR43667:SF1">
    <property type="entry name" value="CYCLOPROPANE-FATTY-ACYL-PHOSPHOLIPID SYNTHASE"/>
    <property type="match status" value="1"/>
</dbReference>
<evidence type="ECO:0000256" key="1">
    <source>
        <dbReference type="ARBA" id="ARBA00010815"/>
    </source>
</evidence>
<dbReference type="InterPro" id="IPR050723">
    <property type="entry name" value="CFA/CMAS"/>
</dbReference>
<evidence type="ECO:0000256" key="7">
    <source>
        <dbReference type="PIRSR" id="PIRSR003085-2"/>
    </source>
</evidence>
<protein>
    <submittedName>
        <fullName evidence="9">Cyclopropane-fatty-acyl-phospholipid synthase family protein</fullName>
    </submittedName>
</protein>
<dbReference type="InterPro" id="IPR003333">
    <property type="entry name" value="CMAS"/>
</dbReference>